<feature type="region of interest" description="Disordered" evidence="12">
    <location>
        <begin position="1"/>
        <end position="54"/>
    </location>
</feature>
<dbReference type="SUPFAM" id="SSF52540">
    <property type="entry name" value="P-loop containing nucleoside triphosphate hydrolases"/>
    <property type="match status" value="1"/>
</dbReference>
<keyword evidence="7 11" id="KW-0175">Coiled coil</keyword>
<keyword evidence="5" id="KW-0378">Hydrolase</keyword>
<feature type="coiled-coil region" evidence="11">
    <location>
        <begin position="709"/>
        <end position="751"/>
    </location>
</feature>
<sequence>MSNNRQGEQPQAVGSQSAQTPLSMNGHSNTAEKGPMRSLSDEPPAALITDSPSKAKDGLERFAQAKADIRSAFDNIKNVLAQMQRGLQEWIVPENQHDADSLKTQVAGALQKAQDLDQAVARDAMKVVFVGLTSAGKSTSINAVLRSRVLPSGFGQTTNRFINLHPTREATARLVDASTGKQYELPELQELANALSDMHEGDDDEDDADISDPLDLYWPTSACEVLRNDLVILDSPGLRFNKKFDDWIDHTASDADVFVLVVNGEMALGREATEFFEQVRRKFSKPNVFVLFNRWELAPKGQRCDRSRKQLLGLAKRLLVDTLDLIPQSEVSQHALAFSVFEEEFALATSRHAIDTRFHSKVVEGLEVVRECEGVMRTVVEALDGHLERRNAKLKSAVDKLNKIQAKLPDIVERAASIAHTVPDKVQRYMHTKMTEILSQRLQSIVDDFMSLSDFEDEESIELEKQELSTHVESQLQVELNDSCAPHVQQLYSKAFTDITALFKELLPENSSPERYVQMAFRSNMTLDCTHLPENFHEDLAFHFSWGWQSLGAFVPDAVRLTLETFTSDLFSRFSLSYKRAFRSQANRAEARVEDDAQALDSAPSQPRRLTGRLSRFAFDVAYICWDITTHTPYGLMVAASLPYAYRLVRRPMIRNLIGGCIFVYTATYAYEYMSFTTAAKERLFRQQFAAHAQEKLKVTASSRARDAKDSIQLDLSETQQKLADAVEQHKAQLQTTIADLRNTVERTKNALCAAQDLKSSVSQQHLKLVSLKDKYFQE</sequence>
<dbReference type="OrthoDB" id="6256226at2759"/>
<dbReference type="GO" id="GO:0005741">
    <property type="term" value="C:mitochondrial outer membrane"/>
    <property type="evidence" value="ECO:0007669"/>
    <property type="project" value="UniProtKB-SubCell"/>
</dbReference>
<dbReference type="RefSeq" id="XP_004989915.1">
    <property type="nucleotide sequence ID" value="XM_004989858.1"/>
</dbReference>
<proteinExistence type="predicted"/>
<dbReference type="InParanoid" id="F2UL52"/>
<dbReference type="KEGG" id="sre:PTSG_09484"/>
<evidence type="ECO:0000256" key="5">
    <source>
        <dbReference type="ARBA" id="ARBA00022801"/>
    </source>
</evidence>
<keyword evidence="10" id="KW-0472">Membrane</keyword>
<feature type="domain" description="Dynamin-type G" evidence="13">
    <location>
        <begin position="121"/>
        <end position="367"/>
    </location>
</feature>
<keyword evidence="4" id="KW-1000">Mitochondrion outer membrane</keyword>
<dbReference type="InterPro" id="IPR006884">
    <property type="entry name" value="Fzo/mitofusin_HR2"/>
</dbReference>
<keyword evidence="2" id="KW-0812">Transmembrane</keyword>
<evidence type="ECO:0000256" key="8">
    <source>
        <dbReference type="ARBA" id="ARBA00023128"/>
    </source>
</evidence>
<evidence type="ECO:0000256" key="7">
    <source>
        <dbReference type="ARBA" id="ARBA00023054"/>
    </source>
</evidence>
<keyword evidence="8" id="KW-0496">Mitochondrion</keyword>
<reference evidence="14" key="1">
    <citation type="submission" date="2009-08" db="EMBL/GenBank/DDBJ databases">
        <title>Annotation of Salpingoeca rosetta.</title>
        <authorList>
            <consortium name="The Broad Institute Genome Sequencing Platform"/>
            <person name="Russ C."/>
            <person name="Cuomo C."/>
            <person name="Burger G."/>
            <person name="Gray M.W."/>
            <person name="Holland P.W.H."/>
            <person name="King N."/>
            <person name="Lang F.B.F."/>
            <person name="Roger A.J."/>
            <person name="Ruiz-Trillo I."/>
            <person name="Young S.K."/>
            <person name="Zeng Q."/>
            <person name="Gargeya S."/>
            <person name="Alvarado L."/>
            <person name="Berlin A."/>
            <person name="Chapman S.B."/>
            <person name="Chen Z."/>
            <person name="Freedman E."/>
            <person name="Gellesch M."/>
            <person name="Goldberg J."/>
            <person name="Griggs A."/>
            <person name="Gujja S."/>
            <person name="Heilman E."/>
            <person name="Heiman D."/>
            <person name="Howarth C."/>
            <person name="Mehta T."/>
            <person name="Neiman D."/>
            <person name="Pearson M."/>
            <person name="Roberts A."/>
            <person name="Saif S."/>
            <person name="Shea T."/>
            <person name="Shenoy N."/>
            <person name="Sisk P."/>
            <person name="Stolte C."/>
            <person name="Sykes S."/>
            <person name="White J."/>
            <person name="Yandava C."/>
            <person name="Haas B."/>
            <person name="Nusbaum C."/>
            <person name="Birren B."/>
        </authorList>
    </citation>
    <scope>NUCLEOTIDE SEQUENCE [LARGE SCALE GENOMIC DNA]</scope>
    <source>
        <strain evidence="14">ATCC 50818</strain>
    </source>
</reference>
<evidence type="ECO:0000256" key="11">
    <source>
        <dbReference type="SAM" id="Coils"/>
    </source>
</evidence>
<evidence type="ECO:0000256" key="4">
    <source>
        <dbReference type="ARBA" id="ARBA00022787"/>
    </source>
</evidence>
<evidence type="ECO:0000259" key="13">
    <source>
        <dbReference type="PROSITE" id="PS51718"/>
    </source>
</evidence>
<gene>
    <name evidence="14" type="ORF">PTSG_09484</name>
</gene>
<protein>
    <recommendedName>
        <fullName evidence="13">Dynamin-type G domain-containing protein</fullName>
    </recommendedName>
</protein>
<dbReference type="FunCoup" id="F2UL52">
    <property type="interactions" value="1437"/>
</dbReference>
<dbReference type="PANTHER" id="PTHR10465">
    <property type="entry name" value="TRANSMEMBRANE GTPASE FZO1"/>
    <property type="match status" value="1"/>
</dbReference>
<dbReference type="InterPro" id="IPR045063">
    <property type="entry name" value="Dynamin_N"/>
</dbReference>
<dbReference type="GO" id="GO:0003924">
    <property type="term" value="F:GTPase activity"/>
    <property type="evidence" value="ECO:0007669"/>
    <property type="project" value="InterPro"/>
</dbReference>
<dbReference type="Pfam" id="PF04799">
    <property type="entry name" value="Fzo_mitofusin"/>
    <property type="match status" value="1"/>
</dbReference>
<evidence type="ECO:0000313" key="15">
    <source>
        <dbReference type="Proteomes" id="UP000007799"/>
    </source>
</evidence>
<dbReference type="GeneID" id="16070468"/>
<keyword evidence="15" id="KW-1185">Reference proteome</keyword>
<evidence type="ECO:0000256" key="2">
    <source>
        <dbReference type="ARBA" id="ARBA00022692"/>
    </source>
</evidence>
<evidence type="ECO:0000256" key="9">
    <source>
        <dbReference type="ARBA" id="ARBA00023134"/>
    </source>
</evidence>
<evidence type="ECO:0000256" key="10">
    <source>
        <dbReference type="ARBA" id="ARBA00023136"/>
    </source>
</evidence>
<dbReference type="PROSITE" id="PS51718">
    <property type="entry name" value="G_DYNAMIN_2"/>
    <property type="match status" value="1"/>
</dbReference>
<dbReference type="InterPro" id="IPR027417">
    <property type="entry name" value="P-loop_NTPase"/>
</dbReference>
<dbReference type="GO" id="GO:0008053">
    <property type="term" value="P:mitochondrial fusion"/>
    <property type="evidence" value="ECO:0007669"/>
    <property type="project" value="InterPro"/>
</dbReference>
<evidence type="ECO:0000313" key="14">
    <source>
        <dbReference type="EMBL" id="EGD77851.1"/>
    </source>
</evidence>
<keyword evidence="3" id="KW-0547">Nucleotide-binding</keyword>
<dbReference type="GO" id="GO:0005525">
    <property type="term" value="F:GTP binding"/>
    <property type="evidence" value="ECO:0007669"/>
    <property type="project" value="UniProtKB-KW"/>
</dbReference>
<feature type="compositionally biased region" description="Polar residues" evidence="12">
    <location>
        <begin position="1"/>
        <end position="31"/>
    </location>
</feature>
<dbReference type="EMBL" id="GL832980">
    <property type="protein sequence ID" value="EGD77851.1"/>
    <property type="molecule type" value="Genomic_DNA"/>
</dbReference>
<organism evidence="15">
    <name type="scientific">Salpingoeca rosetta (strain ATCC 50818 / BSB-021)</name>
    <dbReference type="NCBI Taxonomy" id="946362"/>
    <lineage>
        <taxon>Eukaryota</taxon>
        <taxon>Choanoflagellata</taxon>
        <taxon>Craspedida</taxon>
        <taxon>Salpingoecidae</taxon>
        <taxon>Salpingoeca</taxon>
    </lineage>
</organism>
<dbReference type="GO" id="GO:0051646">
    <property type="term" value="P:mitochondrion localization"/>
    <property type="evidence" value="ECO:0007669"/>
    <property type="project" value="TreeGrafter"/>
</dbReference>
<dbReference type="Pfam" id="PF00350">
    <property type="entry name" value="Dynamin_N"/>
    <property type="match status" value="1"/>
</dbReference>
<evidence type="ECO:0000256" key="3">
    <source>
        <dbReference type="ARBA" id="ARBA00022741"/>
    </source>
</evidence>
<keyword evidence="9" id="KW-0342">GTP-binding</keyword>
<dbReference type="Proteomes" id="UP000007799">
    <property type="component" value="Unassembled WGS sequence"/>
</dbReference>
<dbReference type="AlphaFoldDB" id="F2UL52"/>
<dbReference type="PANTHER" id="PTHR10465:SF3">
    <property type="entry name" value="TRANSMEMBRANE GTPASE MARF-RELATED"/>
    <property type="match status" value="1"/>
</dbReference>
<dbReference type="eggNOG" id="KOG0448">
    <property type="taxonomic scope" value="Eukaryota"/>
</dbReference>
<evidence type="ECO:0000256" key="1">
    <source>
        <dbReference type="ARBA" id="ARBA00004374"/>
    </source>
</evidence>
<evidence type="ECO:0000256" key="12">
    <source>
        <dbReference type="SAM" id="MobiDB-lite"/>
    </source>
</evidence>
<keyword evidence="6" id="KW-1133">Transmembrane helix</keyword>
<dbReference type="OMA" id="YRINCES"/>
<accession>F2UL52</accession>
<dbReference type="InterPro" id="IPR030381">
    <property type="entry name" value="G_DYNAMIN_dom"/>
</dbReference>
<name>F2UL52_SALR5</name>
<evidence type="ECO:0000256" key="6">
    <source>
        <dbReference type="ARBA" id="ARBA00022989"/>
    </source>
</evidence>
<dbReference type="Gene3D" id="3.40.50.300">
    <property type="entry name" value="P-loop containing nucleotide triphosphate hydrolases"/>
    <property type="match status" value="1"/>
</dbReference>
<dbReference type="STRING" id="946362.F2UL52"/>
<comment type="subcellular location">
    <subcellularLocation>
        <location evidence="1">Mitochondrion outer membrane</location>
        <topology evidence="1">Multi-pass membrane protein</topology>
    </subcellularLocation>
</comment>
<dbReference type="InterPro" id="IPR027094">
    <property type="entry name" value="Mitofusin_fam"/>
</dbReference>